<sequence>MEWEPDMKESDWFLKQLCRKAADVCLDLNNCGLTAADAKETGLSAFSSAHFNCFAAFPLDVDALDISWNDFVSGTLCLFTEQMHQVRKLKVLRLRSCGLTTEDVQTLDGAFASLDVLRMLDLPCNKELGGGYEGSPAQLAWQSTWMSWILTNSRAQMSSCPSASLPLFPNSHLIKLHSGLTVLGHTRHAGVLESLLRLRATSKIGVDLILNSEASVYLPALEMLNLSWNKCVGGNLKLLLQTLKLPRDFCFPASAIWTGHLAELQKLDLSYNNSICDTGWAIFCQNLCFLKKLTELDFSLWPLSSRGRGRWFRHLLCSVTKLPVVTEIGMRRWVIPASKKEDQKALPTTTEGAFNLTTVGFSVLLPNNE</sequence>
<comment type="caution">
    <text evidence="1">The sequence shown here is derived from an EMBL/GenBank/DDBJ whole genome shotgun (WGS) entry which is preliminary data.</text>
</comment>
<gene>
    <name evidence="1" type="primary">Lrrc31</name>
    <name evidence="1" type="ORF">PHOROB_LOCUS6776</name>
</gene>
<dbReference type="PANTHER" id="PTHR24109:SF3">
    <property type="entry name" value="LEUCINE-RICH REPEAT-CONTAINING PROTEIN 31"/>
    <property type="match status" value="1"/>
</dbReference>
<dbReference type="SUPFAM" id="SSF52047">
    <property type="entry name" value="RNI-like"/>
    <property type="match status" value="1"/>
</dbReference>
<name>A0AAU9ZDA0_PHORO</name>
<evidence type="ECO:0000313" key="2">
    <source>
        <dbReference type="Proteomes" id="UP001152836"/>
    </source>
</evidence>
<dbReference type="InterPro" id="IPR042419">
    <property type="entry name" value="LRC31"/>
</dbReference>
<dbReference type="PANTHER" id="PTHR24109">
    <property type="entry name" value="LEUCINE-RICH REPEAT-CONTAINING PROTEIN 31"/>
    <property type="match status" value="1"/>
</dbReference>
<dbReference type="Proteomes" id="UP001152836">
    <property type="component" value="Unassembled WGS sequence"/>
</dbReference>
<dbReference type="InterPro" id="IPR032675">
    <property type="entry name" value="LRR_dom_sf"/>
</dbReference>
<protein>
    <submittedName>
        <fullName evidence="1">Lrrc31 protein</fullName>
    </submittedName>
</protein>
<dbReference type="Gene3D" id="3.80.10.10">
    <property type="entry name" value="Ribonuclease Inhibitor"/>
    <property type="match status" value="1"/>
</dbReference>
<keyword evidence="2" id="KW-1185">Reference proteome</keyword>
<organism evidence="1 2">
    <name type="scientific">Phodopus roborovskii</name>
    <name type="common">Roborovski's desert hamster</name>
    <name type="synonym">Cricetulus roborovskii</name>
    <dbReference type="NCBI Taxonomy" id="109678"/>
    <lineage>
        <taxon>Eukaryota</taxon>
        <taxon>Metazoa</taxon>
        <taxon>Chordata</taxon>
        <taxon>Craniata</taxon>
        <taxon>Vertebrata</taxon>
        <taxon>Euteleostomi</taxon>
        <taxon>Mammalia</taxon>
        <taxon>Eutheria</taxon>
        <taxon>Euarchontoglires</taxon>
        <taxon>Glires</taxon>
        <taxon>Rodentia</taxon>
        <taxon>Myomorpha</taxon>
        <taxon>Muroidea</taxon>
        <taxon>Cricetidae</taxon>
        <taxon>Cricetinae</taxon>
        <taxon>Phodopus</taxon>
    </lineage>
</organism>
<evidence type="ECO:0000313" key="1">
    <source>
        <dbReference type="EMBL" id="CAH6789225.1"/>
    </source>
</evidence>
<dbReference type="AlphaFoldDB" id="A0AAU9ZDA0"/>
<reference evidence="1" key="1">
    <citation type="submission" date="2022-06" db="EMBL/GenBank/DDBJ databases">
        <authorList>
            <person name="Andreotti S."/>
            <person name="Wyler E."/>
        </authorList>
    </citation>
    <scope>NUCLEOTIDE SEQUENCE</scope>
</reference>
<proteinExistence type="predicted"/>
<dbReference type="EMBL" id="CALSGD010001417">
    <property type="protein sequence ID" value="CAH6789225.1"/>
    <property type="molecule type" value="Genomic_DNA"/>
</dbReference>
<accession>A0AAU9ZDA0</accession>